<dbReference type="STRING" id="4829.A0A168MYS6"/>
<feature type="compositionally biased region" description="Low complexity" evidence="1">
    <location>
        <begin position="158"/>
        <end position="186"/>
    </location>
</feature>
<dbReference type="EMBL" id="LT552697">
    <property type="protein sequence ID" value="SAL99467.1"/>
    <property type="molecule type" value="Genomic_DNA"/>
</dbReference>
<gene>
    <name evidence="2" type="primary">ABSGL_05081.1 scaffold 6272</name>
</gene>
<dbReference type="Proteomes" id="UP000078561">
    <property type="component" value="Unassembled WGS sequence"/>
</dbReference>
<dbReference type="AlphaFoldDB" id="A0A168MYS6"/>
<feature type="compositionally biased region" description="Pro residues" evidence="1">
    <location>
        <begin position="130"/>
        <end position="140"/>
    </location>
</feature>
<feature type="compositionally biased region" description="Low complexity" evidence="1">
    <location>
        <begin position="209"/>
        <end position="242"/>
    </location>
</feature>
<feature type="region of interest" description="Disordered" evidence="1">
    <location>
        <begin position="56"/>
        <end position="265"/>
    </location>
</feature>
<evidence type="ECO:0000256" key="1">
    <source>
        <dbReference type="SAM" id="MobiDB-lite"/>
    </source>
</evidence>
<feature type="region of interest" description="Disordered" evidence="1">
    <location>
        <begin position="1"/>
        <end position="40"/>
    </location>
</feature>
<dbReference type="InParanoid" id="A0A168MYS6"/>
<proteinExistence type="predicted"/>
<feature type="compositionally biased region" description="Basic and acidic residues" evidence="1">
    <location>
        <begin position="243"/>
        <end position="256"/>
    </location>
</feature>
<accession>A0A168MYS6</accession>
<feature type="compositionally biased region" description="Basic and acidic residues" evidence="1">
    <location>
        <begin position="189"/>
        <end position="198"/>
    </location>
</feature>
<organism evidence="2">
    <name type="scientific">Absidia glauca</name>
    <name type="common">Pin mould</name>
    <dbReference type="NCBI Taxonomy" id="4829"/>
    <lineage>
        <taxon>Eukaryota</taxon>
        <taxon>Fungi</taxon>
        <taxon>Fungi incertae sedis</taxon>
        <taxon>Mucoromycota</taxon>
        <taxon>Mucoromycotina</taxon>
        <taxon>Mucoromycetes</taxon>
        <taxon>Mucorales</taxon>
        <taxon>Cunninghamellaceae</taxon>
        <taxon>Absidia</taxon>
    </lineage>
</organism>
<reference evidence="2" key="1">
    <citation type="submission" date="2016-04" db="EMBL/GenBank/DDBJ databases">
        <authorList>
            <person name="Evans L.H."/>
            <person name="Alamgir A."/>
            <person name="Owens N."/>
            <person name="Weber N.D."/>
            <person name="Virtaneva K."/>
            <person name="Barbian K."/>
            <person name="Babar A."/>
            <person name="Rosenke K."/>
        </authorList>
    </citation>
    <scope>NUCLEOTIDE SEQUENCE [LARGE SCALE GENOMIC DNA]</scope>
    <source>
        <strain evidence="2">CBS 101.48</strain>
    </source>
</reference>
<name>A0A168MYS6_ABSGL</name>
<evidence type="ECO:0000313" key="3">
    <source>
        <dbReference type="Proteomes" id="UP000078561"/>
    </source>
</evidence>
<protein>
    <recommendedName>
        <fullName evidence="4">Adhesin domain-containing protein</fullName>
    </recommendedName>
</protein>
<sequence length="499" mass="54389">MDTPPPYSEVDQSGSPRQSTRHAAESSGSRSTVRTMPSAPVLYNTTSDAKIAYNLPFGAPGMSYLSPPQSFSPPHLPPVLQVPHAPPMPPLKNVQVQPQWTTIPGPSRPFASSSASPSSSAPTAAAAGIPSPPIPPPTPPRQHQYGRYQDTNQSSYFAPSPSQQPRSAPHSPISPLSSSPLTTSPLNKQDMHYNEKQPKHQQRPSNKGSSSSLPSASSSSRRLSSSSLSSSSSSDGSTSSWKSKTESPKTCDKDPAPKFNNRKSSIEMKEVNKRLDWLQPRWYGKYFSLKTTNAMVDVHGSLDAKSVIMMTTNAKVNWRGDSILCKDMDLRTTNAAVDMVGDKVDVKQSLKIRTSNAQLIYDKPVLLTKDLSAVTTNSEIRMRHAHIKRSISCKTTNAPVNLYIQSIPIKPKSKSPPKINVEVSTTNAPVTIHMPSDFAGEFKLATSPSKAIIIEDRQNSVVYSQDKKESVREGYRSKKSYGSLKVTTTEGNITILFDQ</sequence>
<feature type="compositionally biased region" description="Polar residues" evidence="1">
    <location>
        <begin position="26"/>
        <end position="35"/>
    </location>
</feature>
<evidence type="ECO:0008006" key="4">
    <source>
        <dbReference type="Google" id="ProtNLM"/>
    </source>
</evidence>
<keyword evidence="3" id="KW-1185">Reference proteome</keyword>
<feature type="compositionally biased region" description="Low complexity" evidence="1">
    <location>
        <begin position="104"/>
        <end position="129"/>
    </location>
</feature>
<dbReference type="OrthoDB" id="5570013at2759"/>
<evidence type="ECO:0000313" key="2">
    <source>
        <dbReference type="EMBL" id="SAL99467.1"/>
    </source>
</evidence>